<organism evidence="2 3">
    <name type="scientific">Fictibacillus enclensis</name>
    <dbReference type="NCBI Taxonomy" id="1017270"/>
    <lineage>
        <taxon>Bacteria</taxon>
        <taxon>Bacillati</taxon>
        <taxon>Bacillota</taxon>
        <taxon>Bacilli</taxon>
        <taxon>Bacillales</taxon>
        <taxon>Fictibacillaceae</taxon>
        <taxon>Fictibacillus</taxon>
    </lineage>
</organism>
<protein>
    <submittedName>
        <fullName evidence="2">Uncharacterized protein</fullName>
    </submittedName>
</protein>
<evidence type="ECO:0000313" key="3">
    <source>
        <dbReference type="Proteomes" id="UP000054099"/>
    </source>
</evidence>
<sequence length="174" mass="19058">MKKAATLGMVLLLALNVGCSQEKEAKGKELTKTEASSSKNAEKSALLDFEVSLGAKFRDYQAPFNAYTAALGPEKKTPKSEIRKLKEAAKTAGQKAAKEIPDLDVPSSLPKEDQQTFKMAFKDLGASYQTRADGLGDEKKTAQSDEEFQKFQDQVNKIHKKLGLIDANFANELQ</sequence>
<comment type="caution">
    <text evidence="2">The sequence shown here is derived from an EMBL/GenBank/DDBJ whole genome shotgun (WGS) entry which is preliminary data.</text>
</comment>
<accession>A0A0V8JDY5</accession>
<dbReference type="RefSeq" id="WP_061969825.1">
    <property type="nucleotide sequence ID" value="NZ_FMAV01000001.1"/>
</dbReference>
<feature type="region of interest" description="Disordered" evidence="1">
    <location>
        <begin position="73"/>
        <end position="110"/>
    </location>
</feature>
<proteinExistence type="predicted"/>
<dbReference type="OrthoDB" id="2968821at2"/>
<dbReference type="EMBL" id="LNQN01000001">
    <property type="protein sequence ID" value="KSU85237.1"/>
    <property type="molecule type" value="Genomic_DNA"/>
</dbReference>
<name>A0A0V8JDY5_9BACL</name>
<gene>
    <name evidence="2" type="ORF">AS030_06915</name>
</gene>
<evidence type="ECO:0000313" key="2">
    <source>
        <dbReference type="EMBL" id="KSU85237.1"/>
    </source>
</evidence>
<dbReference type="Proteomes" id="UP000054099">
    <property type="component" value="Unassembled WGS sequence"/>
</dbReference>
<evidence type="ECO:0000256" key="1">
    <source>
        <dbReference type="SAM" id="MobiDB-lite"/>
    </source>
</evidence>
<keyword evidence="3" id="KW-1185">Reference proteome</keyword>
<feature type="compositionally biased region" description="Basic and acidic residues" evidence="1">
    <location>
        <begin position="73"/>
        <end position="89"/>
    </location>
</feature>
<reference evidence="2 3" key="1">
    <citation type="journal article" date="2014" name="Antonie Van Leeuwenhoek">
        <title>Fictibacillus enclensis sp. nov., isolated from marine sediment.</title>
        <authorList>
            <person name="Dastager S.G."/>
            <person name="Mawlankar R."/>
            <person name="Srinivasan K."/>
            <person name="Tang S.K."/>
            <person name="Lee J.C."/>
            <person name="Ramana V.V."/>
            <person name="Shouche Y.S."/>
        </authorList>
    </citation>
    <scope>NUCLEOTIDE SEQUENCE [LARGE SCALE GENOMIC DNA]</scope>
    <source>
        <strain evidence="2 3">NIO-1003</strain>
    </source>
</reference>
<dbReference type="AlphaFoldDB" id="A0A0V8JDY5"/>